<evidence type="ECO:0000313" key="10">
    <source>
        <dbReference type="EMBL" id="CAB4802166.1"/>
    </source>
</evidence>
<dbReference type="EMBL" id="CAFBON010000071">
    <property type="protein sequence ID" value="CAB4985943.1"/>
    <property type="molecule type" value="Genomic_DNA"/>
</dbReference>
<dbReference type="GO" id="GO:0019563">
    <property type="term" value="P:glycerol catabolic process"/>
    <property type="evidence" value="ECO:0007669"/>
    <property type="project" value="TreeGrafter"/>
</dbReference>
<evidence type="ECO:0000256" key="2">
    <source>
        <dbReference type="ARBA" id="ARBA00007422"/>
    </source>
</evidence>
<evidence type="ECO:0000256" key="4">
    <source>
        <dbReference type="ARBA" id="ARBA00011940"/>
    </source>
</evidence>
<comment type="pathway">
    <text evidence="1">Carbohydrate biosynthesis; gluconeogenesis.</text>
</comment>
<dbReference type="EMBL" id="CAFAAJ010000055">
    <property type="protein sequence ID" value="CAB4802166.1"/>
    <property type="molecule type" value="Genomic_DNA"/>
</dbReference>
<evidence type="ECO:0000256" key="7">
    <source>
        <dbReference type="ARBA" id="ARBA00023152"/>
    </source>
</evidence>
<dbReference type="PROSITE" id="PS00171">
    <property type="entry name" value="TIM_1"/>
    <property type="match status" value="1"/>
</dbReference>
<dbReference type="SUPFAM" id="SSF51351">
    <property type="entry name" value="Triosephosphate isomerase (TIM)"/>
    <property type="match status" value="1"/>
</dbReference>
<evidence type="ECO:0000256" key="3">
    <source>
        <dbReference type="ARBA" id="ARBA00011738"/>
    </source>
</evidence>
<dbReference type="GO" id="GO:0004807">
    <property type="term" value="F:triose-phosphate isomerase activity"/>
    <property type="evidence" value="ECO:0007669"/>
    <property type="project" value="UniProtKB-EC"/>
</dbReference>
<evidence type="ECO:0000256" key="8">
    <source>
        <dbReference type="ARBA" id="ARBA00023235"/>
    </source>
</evidence>
<dbReference type="GO" id="GO:0006096">
    <property type="term" value="P:glycolytic process"/>
    <property type="evidence" value="ECO:0007669"/>
    <property type="project" value="UniProtKB-KW"/>
</dbReference>
<dbReference type="InterPro" id="IPR020861">
    <property type="entry name" value="Triosephosphate_isomerase_AS"/>
</dbReference>
<reference evidence="11" key="1">
    <citation type="submission" date="2020-05" db="EMBL/GenBank/DDBJ databases">
        <authorList>
            <person name="Chiriac C."/>
            <person name="Salcher M."/>
            <person name="Ghai R."/>
            <person name="Kavagutti S V."/>
        </authorList>
    </citation>
    <scope>NUCLEOTIDE SEQUENCE</scope>
</reference>
<evidence type="ECO:0000256" key="6">
    <source>
        <dbReference type="ARBA" id="ARBA00022490"/>
    </source>
</evidence>
<dbReference type="GO" id="GO:0006094">
    <property type="term" value="P:gluconeogenesis"/>
    <property type="evidence" value="ECO:0007669"/>
    <property type="project" value="UniProtKB-KW"/>
</dbReference>
<comment type="similarity">
    <text evidence="2">Belongs to the triosephosphate isomerase family.</text>
</comment>
<protein>
    <recommendedName>
        <fullName evidence="4">triose-phosphate isomerase</fullName>
        <ecNumber evidence="4">5.3.1.1</ecNumber>
    </recommendedName>
</protein>
<dbReference type="InterPro" id="IPR022896">
    <property type="entry name" value="TrioseP_Isoase_bac/euk"/>
</dbReference>
<dbReference type="AlphaFoldDB" id="A0A6J7N5U2"/>
<dbReference type="NCBIfam" id="TIGR00419">
    <property type="entry name" value="tim"/>
    <property type="match status" value="1"/>
</dbReference>
<keyword evidence="8" id="KW-0413">Isomerase</keyword>
<keyword evidence="5" id="KW-0312">Gluconeogenesis</keyword>
<dbReference type="InterPro" id="IPR013785">
    <property type="entry name" value="Aldolase_TIM"/>
</dbReference>
<dbReference type="CDD" id="cd00311">
    <property type="entry name" value="TIM"/>
    <property type="match status" value="1"/>
</dbReference>
<dbReference type="FunFam" id="3.20.20.70:FF:000020">
    <property type="entry name" value="Triosephosphate isomerase"/>
    <property type="match status" value="1"/>
</dbReference>
<keyword evidence="7" id="KW-0324">Glycolysis</keyword>
<dbReference type="GO" id="GO:0005829">
    <property type="term" value="C:cytosol"/>
    <property type="evidence" value="ECO:0007669"/>
    <property type="project" value="TreeGrafter"/>
</dbReference>
<dbReference type="GO" id="GO:0046166">
    <property type="term" value="P:glyceraldehyde-3-phosphate biosynthetic process"/>
    <property type="evidence" value="ECO:0007669"/>
    <property type="project" value="TreeGrafter"/>
</dbReference>
<accession>A0A6J7N5U2</accession>
<gene>
    <name evidence="10" type="ORF">UFOPK3001_01031</name>
    <name evidence="11" type="ORF">UFOPK3954_00840</name>
</gene>
<evidence type="ECO:0000256" key="5">
    <source>
        <dbReference type="ARBA" id="ARBA00022432"/>
    </source>
</evidence>
<dbReference type="PANTHER" id="PTHR21139">
    <property type="entry name" value="TRIOSEPHOSPHATE ISOMERASE"/>
    <property type="match status" value="1"/>
</dbReference>
<evidence type="ECO:0000313" key="11">
    <source>
        <dbReference type="EMBL" id="CAB4985943.1"/>
    </source>
</evidence>
<dbReference type="PANTHER" id="PTHR21139:SF42">
    <property type="entry name" value="TRIOSEPHOSPHATE ISOMERASE"/>
    <property type="match status" value="1"/>
</dbReference>
<dbReference type="InterPro" id="IPR000652">
    <property type="entry name" value="Triosephosphate_isomerase"/>
</dbReference>
<evidence type="ECO:0000256" key="9">
    <source>
        <dbReference type="ARBA" id="ARBA00060517"/>
    </source>
</evidence>
<comment type="pathway">
    <text evidence="9">Carbohydrate degradation; glycolysis.</text>
</comment>
<dbReference type="HAMAP" id="MF_00147_B">
    <property type="entry name" value="TIM_B"/>
    <property type="match status" value="1"/>
</dbReference>
<dbReference type="InterPro" id="IPR035990">
    <property type="entry name" value="TIM_sf"/>
</dbReference>
<comment type="subunit">
    <text evidence="3">Homodimer.</text>
</comment>
<dbReference type="Pfam" id="PF00121">
    <property type="entry name" value="TIM"/>
    <property type="match status" value="1"/>
</dbReference>
<organism evidence="11">
    <name type="scientific">freshwater metagenome</name>
    <dbReference type="NCBI Taxonomy" id="449393"/>
    <lineage>
        <taxon>unclassified sequences</taxon>
        <taxon>metagenomes</taxon>
        <taxon>ecological metagenomes</taxon>
    </lineage>
</organism>
<proteinExistence type="inferred from homology"/>
<sequence length="257" mass="27971">MSRKPLFSGNWKMNLNHFEAIQCVQKLSYLLTKDDYAAVDVSVHPPFTDIRSVQTVIDADELLMQLGAQHCHWEEKGAFTGEIAPAFLAKLHVKYVIVGHSERRELFGETDEMVHKKVAAVIANQMTPIMCVGETLDERETGQTEGKVLAQVAAGLVGRKPEQVSSMVIAYEPVWAIGTGRNATAEDAQTVCAAIRAEVGRMFGAEAAAQIRIQYGGSVKAGTVADLMKQPDVDGALVGGASLDPDEFARIVQFRNL</sequence>
<evidence type="ECO:0000256" key="1">
    <source>
        <dbReference type="ARBA" id="ARBA00004742"/>
    </source>
</evidence>
<dbReference type="Gene3D" id="3.20.20.70">
    <property type="entry name" value="Aldolase class I"/>
    <property type="match status" value="1"/>
</dbReference>
<dbReference type="EC" id="5.3.1.1" evidence="4"/>
<dbReference type="PROSITE" id="PS51440">
    <property type="entry name" value="TIM_2"/>
    <property type="match status" value="1"/>
</dbReference>
<keyword evidence="6" id="KW-0963">Cytoplasm</keyword>
<name>A0A6J7N5U2_9ZZZZ</name>